<organism evidence="2 3">
    <name type="scientific">Phreatobacter stygius</name>
    <dbReference type="NCBI Taxonomy" id="1940610"/>
    <lineage>
        <taxon>Bacteria</taxon>
        <taxon>Pseudomonadati</taxon>
        <taxon>Pseudomonadota</taxon>
        <taxon>Alphaproteobacteria</taxon>
        <taxon>Hyphomicrobiales</taxon>
        <taxon>Phreatobacteraceae</taxon>
        <taxon>Phreatobacter</taxon>
    </lineage>
</organism>
<keyword evidence="1" id="KW-0732">Signal</keyword>
<protein>
    <submittedName>
        <fullName evidence="2">Uncharacterized protein</fullName>
    </submittedName>
</protein>
<feature type="signal peptide" evidence="1">
    <location>
        <begin position="1"/>
        <end position="24"/>
    </location>
</feature>
<accession>A0A4D7BCD8</accession>
<name>A0A4D7BCD8_9HYPH</name>
<gene>
    <name evidence="2" type="ORF">E8M01_24055</name>
</gene>
<feature type="chain" id="PRO_5020541806" evidence="1">
    <location>
        <begin position="25"/>
        <end position="238"/>
    </location>
</feature>
<dbReference type="RefSeq" id="WP_136962484.1">
    <property type="nucleotide sequence ID" value="NZ_CP039690.1"/>
</dbReference>
<reference evidence="2 3" key="1">
    <citation type="submission" date="2019-04" db="EMBL/GenBank/DDBJ databases">
        <title>Phreatobacter aquaticus sp. nov.</title>
        <authorList>
            <person name="Choi A."/>
        </authorList>
    </citation>
    <scope>NUCLEOTIDE SEQUENCE [LARGE SCALE GENOMIC DNA]</scope>
    <source>
        <strain evidence="2 3">KCTC 52518</strain>
    </source>
</reference>
<evidence type="ECO:0000256" key="1">
    <source>
        <dbReference type="SAM" id="SignalP"/>
    </source>
</evidence>
<evidence type="ECO:0000313" key="3">
    <source>
        <dbReference type="Proteomes" id="UP000298781"/>
    </source>
</evidence>
<dbReference type="EMBL" id="CP039690">
    <property type="protein sequence ID" value="QCI67046.1"/>
    <property type="molecule type" value="Genomic_DNA"/>
</dbReference>
<evidence type="ECO:0000313" key="2">
    <source>
        <dbReference type="EMBL" id="QCI67046.1"/>
    </source>
</evidence>
<proteinExistence type="predicted"/>
<dbReference type="AlphaFoldDB" id="A0A4D7BCD8"/>
<dbReference type="OrthoDB" id="572089at2"/>
<dbReference type="Proteomes" id="UP000298781">
    <property type="component" value="Chromosome"/>
</dbReference>
<keyword evidence="3" id="KW-1185">Reference proteome</keyword>
<dbReference type="KEGG" id="pstg:E8M01_24055"/>
<sequence length="238" mass="25417">MTTTWLRGMALAATLPLCLQQALAHDIRAAPNAATPAPFDIIRTEITTSGGEVVFRTQVREQAGSLTPQPTGRFEGSSVYAYVWPTSLNSADVGFERDQGIVALAATFHPDFDDGAKGARNRHIWHSHWVVLAEDRACPGGLKVRDIPAGTRPRVPETWPGVPLLIDSPDHAVTFSRDTVEVRIPLAGLGAIATASYDGVTAGLRVDANLHAPLLCVADVFKVASGKLNLPGRVMPGR</sequence>